<dbReference type="GO" id="GO:0055085">
    <property type="term" value="P:transmembrane transport"/>
    <property type="evidence" value="ECO:0007669"/>
    <property type="project" value="InterPro"/>
</dbReference>
<keyword evidence="5 7" id="KW-1133">Transmembrane helix</keyword>
<sequence>MKSDTVRFDTALGLDAKKGPLAAVARFVLYAAMILVFTGPLFGLLVSAFSTTLDPTAFTLWPDELTLENFAQAGEKNVYLYLLNSFVVVGFGLLLQMVVSVFAAYALARKRFRGMTFVLLIMLATMMLPEEIIAIPLSLVLADLPLIHANLIDTYLGMILPVGAWGFSILVMTEFMKEVPVELEEAARIDGAGELRTFFTIILPLCRPALGVIGVFGFTMIWDQYLLPLIVANEPGHWTLPIALRSLRSDEEVGIGVLLAASLLALLPSVIAFLAFQRQFMRGLTSGAIKG</sequence>
<dbReference type="GO" id="GO:0005886">
    <property type="term" value="C:plasma membrane"/>
    <property type="evidence" value="ECO:0007669"/>
    <property type="project" value="UniProtKB-SubCell"/>
</dbReference>
<evidence type="ECO:0000256" key="7">
    <source>
        <dbReference type="RuleBase" id="RU363032"/>
    </source>
</evidence>
<evidence type="ECO:0000256" key="6">
    <source>
        <dbReference type="ARBA" id="ARBA00023136"/>
    </source>
</evidence>
<feature type="transmembrane region" description="Helical" evidence="7">
    <location>
        <begin position="117"/>
        <end position="142"/>
    </location>
</feature>
<dbReference type="CDD" id="cd06261">
    <property type="entry name" value="TM_PBP2"/>
    <property type="match status" value="1"/>
</dbReference>
<evidence type="ECO:0000313" key="9">
    <source>
        <dbReference type="EMBL" id="GIH26531.1"/>
    </source>
</evidence>
<comment type="similarity">
    <text evidence="7">Belongs to the binding-protein-dependent transport system permease family.</text>
</comment>
<keyword evidence="4 7" id="KW-0812">Transmembrane</keyword>
<comment type="subcellular location">
    <subcellularLocation>
        <location evidence="1 7">Cell membrane</location>
        <topology evidence="1 7">Multi-pass membrane protein</topology>
    </subcellularLocation>
</comment>
<feature type="transmembrane region" description="Helical" evidence="7">
    <location>
        <begin position="154"/>
        <end position="176"/>
    </location>
</feature>
<proteinExistence type="inferred from homology"/>
<evidence type="ECO:0000259" key="8">
    <source>
        <dbReference type="PROSITE" id="PS50928"/>
    </source>
</evidence>
<feature type="transmembrane region" description="Helical" evidence="7">
    <location>
        <begin position="27"/>
        <end position="49"/>
    </location>
</feature>
<reference evidence="9" key="1">
    <citation type="submission" date="2021-01" db="EMBL/GenBank/DDBJ databases">
        <title>Whole genome shotgun sequence of Acrocarpospora phusangensis NBRC 108782.</title>
        <authorList>
            <person name="Komaki H."/>
            <person name="Tamura T."/>
        </authorList>
    </citation>
    <scope>NUCLEOTIDE SEQUENCE</scope>
    <source>
        <strain evidence="9">NBRC 108782</strain>
    </source>
</reference>
<keyword evidence="3" id="KW-1003">Cell membrane</keyword>
<dbReference type="PROSITE" id="PS50928">
    <property type="entry name" value="ABC_TM1"/>
    <property type="match status" value="1"/>
</dbReference>
<dbReference type="PANTHER" id="PTHR43744">
    <property type="entry name" value="ABC TRANSPORTER PERMEASE PROTEIN MG189-RELATED-RELATED"/>
    <property type="match status" value="1"/>
</dbReference>
<evidence type="ECO:0000256" key="3">
    <source>
        <dbReference type="ARBA" id="ARBA00022475"/>
    </source>
</evidence>
<keyword evidence="10" id="KW-1185">Reference proteome</keyword>
<accession>A0A919QCW5</accession>
<protein>
    <submittedName>
        <fullName evidence="9">Sugar ABC transporter permease</fullName>
    </submittedName>
</protein>
<keyword evidence="6 7" id="KW-0472">Membrane</keyword>
<dbReference type="SUPFAM" id="SSF161098">
    <property type="entry name" value="MetI-like"/>
    <property type="match status" value="1"/>
</dbReference>
<feature type="transmembrane region" description="Helical" evidence="7">
    <location>
        <begin position="78"/>
        <end position="105"/>
    </location>
</feature>
<dbReference type="Pfam" id="PF00528">
    <property type="entry name" value="BPD_transp_1"/>
    <property type="match status" value="1"/>
</dbReference>
<evidence type="ECO:0000256" key="2">
    <source>
        <dbReference type="ARBA" id="ARBA00022448"/>
    </source>
</evidence>
<feature type="transmembrane region" description="Helical" evidence="7">
    <location>
        <begin position="197"/>
        <end position="222"/>
    </location>
</feature>
<dbReference type="Proteomes" id="UP000640052">
    <property type="component" value="Unassembled WGS sequence"/>
</dbReference>
<evidence type="ECO:0000256" key="1">
    <source>
        <dbReference type="ARBA" id="ARBA00004651"/>
    </source>
</evidence>
<dbReference type="PANTHER" id="PTHR43744:SF3">
    <property type="entry name" value="LACTOSE TRANSPORT SYSTEM PERMEASE PROTEIN LACG"/>
    <property type="match status" value="1"/>
</dbReference>
<keyword evidence="2 7" id="KW-0813">Transport</keyword>
<name>A0A919QCW5_9ACTN</name>
<feature type="transmembrane region" description="Helical" evidence="7">
    <location>
        <begin position="253"/>
        <end position="276"/>
    </location>
</feature>
<dbReference type="InterPro" id="IPR000515">
    <property type="entry name" value="MetI-like"/>
</dbReference>
<feature type="domain" description="ABC transmembrane type-1" evidence="8">
    <location>
        <begin position="82"/>
        <end position="276"/>
    </location>
</feature>
<evidence type="ECO:0000313" key="10">
    <source>
        <dbReference type="Proteomes" id="UP000640052"/>
    </source>
</evidence>
<dbReference type="Gene3D" id="1.10.3720.10">
    <property type="entry name" value="MetI-like"/>
    <property type="match status" value="1"/>
</dbReference>
<evidence type="ECO:0000256" key="5">
    <source>
        <dbReference type="ARBA" id="ARBA00022989"/>
    </source>
</evidence>
<organism evidence="9 10">
    <name type="scientific">Acrocarpospora phusangensis</name>
    <dbReference type="NCBI Taxonomy" id="1070424"/>
    <lineage>
        <taxon>Bacteria</taxon>
        <taxon>Bacillati</taxon>
        <taxon>Actinomycetota</taxon>
        <taxon>Actinomycetes</taxon>
        <taxon>Streptosporangiales</taxon>
        <taxon>Streptosporangiaceae</taxon>
        <taxon>Acrocarpospora</taxon>
    </lineage>
</organism>
<gene>
    <name evidence="9" type="ORF">Aph01nite_48410</name>
</gene>
<comment type="caution">
    <text evidence="9">The sequence shown here is derived from an EMBL/GenBank/DDBJ whole genome shotgun (WGS) entry which is preliminary data.</text>
</comment>
<evidence type="ECO:0000256" key="4">
    <source>
        <dbReference type="ARBA" id="ARBA00022692"/>
    </source>
</evidence>
<dbReference type="InterPro" id="IPR035906">
    <property type="entry name" value="MetI-like_sf"/>
</dbReference>
<dbReference type="AlphaFoldDB" id="A0A919QCW5"/>
<dbReference type="EMBL" id="BOOA01000041">
    <property type="protein sequence ID" value="GIH26531.1"/>
    <property type="molecule type" value="Genomic_DNA"/>
</dbReference>